<evidence type="ECO:0000313" key="3">
    <source>
        <dbReference type="Proteomes" id="UP000019118"/>
    </source>
</evidence>
<reference evidence="2" key="2">
    <citation type="submission" date="2024-08" db="UniProtKB">
        <authorList>
            <consortium name="EnsemblMetazoa"/>
        </authorList>
    </citation>
    <scope>IDENTIFICATION</scope>
</reference>
<name>A0AAR5PNP4_DENPD</name>
<protein>
    <submittedName>
        <fullName evidence="2">Uncharacterized protein</fullName>
    </submittedName>
</protein>
<dbReference type="KEGG" id="dpa:109539308"/>
<reference evidence="3" key="1">
    <citation type="journal article" date="2013" name="Genome Biol.">
        <title>Draft genome of the mountain pine beetle, Dendroctonus ponderosae Hopkins, a major forest pest.</title>
        <authorList>
            <person name="Keeling C.I."/>
            <person name="Yuen M.M."/>
            <person name="Liao N.Y."/>
            <person name="Docking T.R."/>
            <person name="Chan S.K."/>
            <person name="Taylor G.A."/>
            <person name="Palmquist D.L."/>
            <person name="Jackman S.D."/>
            <person name="Nguyen A."/>
            <person name="Li M."/>
            <person name="Henderson H."/>
            <person name="Janes J.K."/>
            <person name="Zhao Y."/>
            <person name="Pandoh P."/>
            <person name="Moore R."/>
            <person name="Sperling F.A."/>
            <person name="Huber D.P."/>
            <person name="Birol I."/>
            <person name="Jones S.J."/>
            <person name="Bohlmann J."/>
        </authorList>
    </citation>
    <scope>NUCLEOTIDE SEQUENCE</scope>
</reference>
<sequence>MKFYDLDVELSGFGDIETIVRDQTTKAMRIAGCLNAIWCNKSMVTDTKSRIYKTVVRPVITCSAETRPETAKTKRLLETAELKMFGRITGKTLLDRERCEDIRIACNVKNISKWVANRTKEWNEHISRTDHRRPVRIAGDKSAFGRRDVERPRKRWSGSLTQVNNS</sequence>
<evidence type="ECO:0000313" key="2">
    <source>
        <dbReference type="EnsemblMetazoa" id="XP_019762542.1"/>
    </source>
</evidence>
<dbReference type="AlphaFoldDB" id="A0AAR5PNP4"/>
<dbReference type="EnsemblMetazoa" id="XM_019906983.1">
    <property type="protein sequence ID" value="XP_019762542.1"/>
    <property type="gene ID" value="LOC109539308"/>
</dbReference>
<feature type="region of interest" description="Disordered" evidence="1">
    <location>
        <begin position="139"/>
        <end position="166"/>
    </location>
</feature>
<dbReference type="Proteomes" id="UP000019118">
    <property type="component" value="Unassembled WGS sequence"/>
</dbReference>
<dbReference type="GeneID" id="109539308"/>
<organism evidence="2 3">
    <name type="scientific">Dendroctonus ponderosae</name>
    <name type="common">Mountain pine beetle</name>
    <dbReference type="NCBI Taxonomy" id="77166"/>
    <lineage>
        <taxon>Eukaryota</taxon>
        <taxon>Metazoa</taxon>
        <taxon>Ecdysozoa</taxon>
        <taxon>Arthropoda</taxon>
        <taxon>Hexapoda</taxon>
        <taxon>Insecta</taxon>
        <taxon>Pterygota</taxon>
        <taxon>Neoptera</taxon>
        <taxon>Endopterygota</taxon>
        <taxon>Coleoptera</taxon>
        <taxon>Polyphaga</taxon>
        <taxon>Cucujiformia</taxon>
        <taxon>Curculionidae</taxon>
        <taxon>Scolytinae</taxon>
        <taxon>Dendroctonus</taxon>
    </lineage>
</organism>
<accession>A0AAR5PNP4</accession>
<keyword evidence="3" id="KW-1185">Reference proteome</keyword>
<proteinExistence type="predicted"/>
<evidence type="ECO:0000256" key="1">
    <source>
        <dbReference type="SAM" id="MobiDB-lite"/>
    </source>
</evidence>